<evidence type="ECO:0000256" key="1">
    <source>
        <dbReference type="SAM" id="MobiDB-lite"/>
    </source>
</evidence>
<organism evidence="2 3">
    <name type="scientific">Protopolystoma xenopodis</name>
    <dbReference type="NCBI Taxonomy" id="117903"/>
    <lineage>
        <taxon>Eukaryota</taxon>
        <taxon>Metazoa</taxon>
        <taxon>Spiralia</taxon>
        <taxon>Lophotrochozoa</taxon>
        <taxon>Platyhelminthes</taxon>
        <taxon>Monogenea</taxon>
        <taxon>Polyopisthocotylea</taxon>
        <taxon>Polystomatidea</taxon>
        <taxon>Polystomatidae</taxon>
        <taxon>Protopolystoma</taxon>
    </lineage>
</organism>
<reference evidence="2" key="1">
    <citation type="submission" date="2018-11" db="EMBL/GenBank/DDBJ databases">
        <authorList>
            <consortium name="Pathogen Informatics"/>
        </authorList>
    </citation>
    <scope>NUCLEOTIDE SEQUENCE</scope>
</reference>
<keyword evidence="3" id="KW-1185">Reference proteome</keyword>
<name>A0A448WFW7_9PLAT</name>
<evidence type="ECO:0000313" key="3">
    <source>
        <dbReference type="Proteomes" id="UP000784294"/>
    </source>
</evidence>
<comment type="caution">
    <text evidence="2">The sequence shown here is derived from an EMBL/GenBank/DDBJ whole genome shotgun (WGS) entry which is preliminary data.</text>
</comment>
<protein>
    <submittedName>
        <fullName evidence="2">Uncharacterized protein</fullName>
    </submittedName>
</protein>
<accession>A0A448WFW7</accession>
<sequence length="262" mass="29427">MWPHKSVLEPESNYSSVEMIRPNEANGGYYSGLNQPPGEEYTADRPSVCQPHSYSNQPTELTCSATYAYPAALQTPDRSVSHAYHDFQTPRCTALTAQTTGQLGSVRPAEVELQSGSRLRRSNEVQPTGRGYDVMPDLVTAACCHLTPACLRETGAEKTTSTQDKPARGKKEGELADLGRSEASDEMDNQLMIDRLSAQLEAIFVRLHSKVYKHKWADFPLGSILLWLTSFSKFKRAFSRGNSIHDIFRGFVRFHEDWQHRD</sequence>
<dbReference type="Proteomes" id="UP000784294">
    <property type="component" value="Unassembled WGS sequence"/>
</dbReference>
<feature type="region of interest" description="Disordered" evidence="1">
    <location>
        <begin position="155"/>
        <end position="182"/>
    </location>
</feature>
<dbReference type="AlphaFoldDB" id="A0A448WFW7"/>
<dbReference type="EMBL" id="CAAALY010010020">
    <property type="protein sequence ID" value="VEL10813.1"/>
    <property type="molecule type" value="Genomic_DNA"/>
</dbReference>
<feature type="compositionally biased region" description="Basic and acidic residues" evidence="1">
    <location>
        <begin position="165"/>
        <end position="182"/>
    </location>
</feature>
<evidence type="ECO:0000313" key="2">
    <source>
        <dbReference type="EMBL" id="VEL10813.1"/>
    </source>
</evidence>
<proteinExistence type="predicted"/>
<feature type="region of interest" description="Disordered" evidence="1">
    <location>
        <begin position="28"/>
        <end position="55"/>
    </location>
</feature>
<gene>
    <name evidence="2" type="ORF">PXEA_LOCUS4253</name>
</gene>